<evidence type="ECO:0000256" key="2">
    <source>
        <dbReference type="ARBA" id="ARBA00004936"/>
    </source>
</evidence>
<evidence type="ECO:0000256" key="10">
    <source>
        <dbReference type="PIRSR" id="PIRSR005091-2"/>
    </source>
</evidence>
<dbReference type="PATRIC" id="fig|1178515.4.peg.4216"/>
<evidence type="ECO:0000256" key="5">
    <source>
        <dbReference type="ARBA" id="ARBA00022692"/>
    </source>
</evidence>
<evidence type="ECO:0000256" key="6">
    <source>
        <dbReference type="ARBA" id="ARBA00022989"/>
    </source>
</evidence>
<evidence type="ECO:0000256" key="12">
    <source>
        <dbReference type="SAM" id="Phobius"/>
    </source>
</evidence>
<feature type="transmembrane region" description="Helical" evidence="12">
    <location>
        <begin position="85"/>
        <end position="107"/>
    </location>
</feature>
<comment type="subcellular location">
    <subcellularLocation>
        <location evidence="1">Cell membrane</location>
        <topology evidence="1">Multi-pass membrane protein</topology>
    </subcellularLocation>
</comment>
<feature type="binding site" evidence="11">
    <location>
        <position position="506"/>
    </location>
    <ligand>
        <name>Mn(2+)</name>
        <dbReference type="ChEBI" id="CHEBI:29035"/>
    </ligand>
</feature>
<feature type="transmembrane region" description="Helical" evidence="12">
    <location>
        <begin position="28"/>
        <end position="49"/>
    </location>
</feature>
<keyword evidence="6 12" id="KW-1133">Transmembrane helix</keyword>
<comment type="similarity">
    <text evidence="3 8">Belongs to the LTA synthase family.</text>
</comment>
<feature type="active site" evidence="9">
    <location>
        <position position="331"/>
    </location>
</feature>
<keyword evidence="4 8" id="KW-1003">Cell membrane</keyword>
<organism evidence="14 15">
    <name type="scientific">Paenibacillus swuensis</name>
    <dbReference type="NCBI Taxonomy" id="1178515"/>
    <lineage>
        <taxon>Bacteria</taxon>
        <taxon>Bacillati</taxon>
        <taxon>Bacillota</taxon>
        <taxon>Bacilli</taxon>
        <taxon>Bacillales</taxon>
        <taxon>Paenibacillaceae</taxon>
        <taxon>Paenibacillus</taxon>
    </lineage>
</organism>
<dbReference type="PIRSF" id="PIRSF005091">
    <property type="entry name" value="Mmb_sulf_HI1246"/>
    <property type="match status" value="1"/>
</dbReference>
<evidence type="ECO:0000256" key="1">
    <source>
        <dbReference type="ARBA" id="ARBA00004651"/>
    </source>
</evidence>
<evidence type="ECO:0000313" key="15">
    <source>
        <dbReference type="Proteomes" id="UP000076927"/>
    </source>
</evidence>
<name>A0A172TMS1_9BACL</name>
<dbReference type="AlphaFoldDB" id="A0A172TMS1"/>
<evidence type="ECO:0000259" key="13">
    <source>
        <dbReference type="Pfam" id="PF00884"/>
    </source>
</evidence>
<protein>
    <submittedName>
        <fullName evidence="14">Phosphoglycerol transferase</fullName>
    </submittedName>
</protein>
<feature type="binding site" evidence="11">
    <location>
        <position position="289"/>
    </location>
    <ligand>
        <name>Mn(2+)</name>
        <dbReference type="ChEBI" id="CHEBI:29035"/>
    </ligand>
</feature>
<reference evidence="14 15" key="1">
    <citation type="submission" date="2015-01" db="EMBL/GenBank/DDBJ databases">
        <title>Paenibacillus swuensis/DY6/whole genome sequencing.</title>
        <authorList>
            <person name="Kim M.K."/>
            <person name="Srinivasan S."/>
            <person name="Lee J.-J."/>
        </authorList>
    </citation>
    <scope>NUCLEOTIDE SEQUENCE [LARGE SCALE GENOMIC DNA]</scope>
    <source>
        <strain evidence="14 15">DY6</strain>
    </source>
</reference>
<sequence>MSLHNEIVNRTVPLRESRIMRILYKINFIDYLFFIALLLWKIVLFDAFIAVPQVRMGVPDWLVGTGSILLLSGWVLILPMTWRVLVLLSLNILISVVIFSDLVYFRYFQDFISIPVLLQSKQVGELGGTIGTLVYAKDIFFFLDLIFLIPMALYGFKRLRESGSRQPERRFRLRVLRKFAANALVFTIGYALVFAPIHVAKGTWAKGLFTGNWWNVATYNVTGLLGFHGLDVYRYLDKNVLSKDEGLSEEQRGQINQWLQQHHELSLDGRTENTYGAYKGSNVIVVQVEALQNFMLNESIGGQEITPNLNKLMKESLYFSEFYHQTAQGRTSDADFSSNCSMHPLPSGSVFTQYANHTYHCLPNELQGQGYATGAFHGYEESFWNRYAFYPNIGYDRFYSKKDYNFDSKTEKVGWSIGDKPFFEQSVSHMTQMKQPFYSFLITLSSHHPFVLPKELQMLDVGELDGTDFGNYLQSVHYVDQSIGAFIESLKSQGMWDNTLFALYGDHDNSIKEKETLEQFTGRSLSELEWTKAVRQVPLIIHAPDAALKGTQTDIAGQLDLAPSLLHLLGVPPEGKFFMGQNVFKDTKERLVVFRNRSFTDGTVYYKASADQIFENGTCLDYASGQPTDIASCKPGYDETVKRLDISDQVITNNVLAETSAHTKTQTP</sequence>
<evidence type="ECO:0000256" key="7">
    <source>
        <dbReference type="ARBA" id="ARBA00023136"/>
    </source>
</evidence>
<feature type="transmembrane region" description="Helical" evidence="12">
    <location>
        <begin position="179"/>
        <end position="200"/>
    </location>
</feature>
<dbReference type="InterPro" id="IPR050448">
    <property type="entry name" value="OpgB/LTA_synthase_biosynth"/>
</dbReference>
<dbReference type="GO" id="GO:0016740">
    <property type="term" value="F:transferase activity"/>
    <property type="evidence" value="ECO:0007669"/>
    <property type="project" value="UniProtKB-KW"/>
</dbReference>
<keyword evidence="10" id="KW-0464">Manganese</keyword>
<dbReference type="InterPro" id="IPR012160">
    <property type="entry name" value="LtaS-like"/>
</dbReference>
<proteinExistence type="inferred from homology"/>
<keyword evidence="10" id="KW-0479">Metal-binding</keyword>
<dbReference type="KEGG" id="pswu:SY83_20815"/>
<keyword evidence="14" id="KW-0808">Transferase</keyword>
<gene>
    <name evidence="14" type="ORF">SY83_20815</name>
</gene>
<comment type="pathway">
    <text evidence="2">Cell wall biogenesis; lipoteichoic acid biosynthesis.</text>
</comment>
<feature type="domain" description="Sulfatase N-terminal" evidence="13">
    <location>
        <begin position="281"/>
        <end position="571"/>
    </location>
</feature>
<dbReference type="EMBL" id="CP011388">
    <property type="protein sequence ID" value="ANE48320.1"/>
    <property type="molecule type" value="Genomic_DNA"/>
</dbReference>
<feature type="binding site" evidence="10">
    <location>
        <position position="447"/>
    </location>
    <ligand>
        <name>substrate</name>
    </ligand>
</feature>
<keyword evidence="5 12" id="KW-0812">Transmembrane</keyword>
<keyword evidence="15" id="KW-1185">Reference proteome</keyword>
<evidence type="ECO:0000313" key="14">
    <source>
        <dbReference type="EMBL" id="ANE48320.1"/>
    </source>
</evidence>
<feature type="binding site" evidence="11">
    <location>
        <position position="331"/>
    </location>
    <ligand>
        <name>Mn(2+)</name>
        <dbReference type="ChEBI" id="CHEBI:29035"/>
    </ligand>
</feature>
<evidence type="ECO:0000256" key="9">
    <source>
        <dbReference type="PIRSR" id="PIRSR005091-1"/>
    </source>
</evidence>
<dbReference type="CDD" id="cd16015">
    <property type="entry name" value="LTA_synthase"/>
    <property type="match status" value="1"/>
</dbReference>
<evidence type="ECO:0000256" key="4">
    <source>
        <dbReference type="ARBA" id="ARBA00022475"/>
    </source>
</evidence>
<dbReference type="GO" id="GO:0005886">
    <property type="term" value="C:plasma membrane"/>
    <property type="evidence" value="ECO:0007669"/>
    <property type="project" value="UniProtKB-SubCell"/>
</dbReference>
<dbReference type="RefSeq" id="WP_068610021.1">
    <property type="nucleotide sequence ID" value="NZ_CP011388.1"/>
</dbReference>
<feature type="transmembrane region" description="Helical" evidence="12">
    <location>
        <begin position="139"/>
        <end position="156"/>
    </location>
</feature>
<accession>A0A172TMS1</accession>
<dbReference type="GO" id="GO:0046872">
    <property type="term" value="F:metal ion binding"/>
    <property type="evidence" value="ECO:0007669"/>
    <property type="project" value="UniProtKB-KW"/>
</dbReference>
<evidence type="ECO:0000256" key="3">
    <source>
        <dbReference type="ARBA" id="ARBA00009983"/>
    </source>
</evidence>
<dbReference type="Proteomes" id="UP000076927">
    <property type="component" value="Chromosome"/>
</dbReference>
<feature type="binding site" evidence="11">
    <location>
        <position position="507"/>
    </location>
    <ligand>
        <name>Mn(2+)</name>
        <dbReference type="ChEBI" id="CHEBI:29035"/>
    </ligand>
</feature>
<dbReference type="InterPro" id="IPR000917">
    <property type="entry name" value="Sulfatase_N"/>
</dbReference>
<keyword evidence="7 8" id="KW-0472">Membrane</keyword>
<dbReference type="InterPro" id="IPR017850">
    <property type="entry name" value="Alkaline_phosphatase_core_sf"/>
</dbReference>
<feature type="transmembrane region" description="Helical" evidence="12">
    <location>
        <begin position="61"/>
        <end position="78"/>
    </location>
</feature>
<dbReference type="Gene3D" id="3.30.1120.170">
    <property type="match status" value="1"/>
</dbReference>
<dbReference type="Gene3D" id="3.40.720.10">
    <property type="entry name" value="Alkaline Phosphatase, subunit A"/>
    <property type="match status" value="1"/>
</dbReference>
<dbReference type="SUPFAM" id="SSF53649">
    <property type="entry name" value="Alkaline phosphatase-like"/>
    <property type="match status" value="1"/>
</dbReference>
<dbReference type="STRING" id="1178515.SY83_20815"/>
<evidence type="ECO:0000256" key="11">
    <source>
        <dbReference type="PIRSR" id="PIRSR005091-3"/>
    </source>
</evidence>
<dbReference type="Pfam" id="PF00884">
    <property type="entry name" value="Sulfatase"/>
    <property type="match status" value="1"/>
</dbReference>
<dbReference type="PANTHER" id="PTHR47371:SF3">
    <property type="entry name" value="PHOSPHOGLYCEROL TRANSFERASE I"/>
    <property type="match status" value="1"/>
</dbReference>
<dbReference type="PANTHER" id="PTHR47371">
    <property type="entry name" value="LIPOTEICHOIC ACID SYNTHASE"/>
    <property type="match status" value="1"/>
</dbReference>
<evidence type="ECO:0000256" key="8">
    <source>
        <dbReference type="PIRNR" id="PIRNR005091"/>
    </source>
</evidence>